<feature type="domain" description="TonB-dependent receptor plug" evidence="9">
    <location>
        <begin position="128"/>
        <end position="253"/>
    </location>
</feature>
<dbReference type="InterPro" id="IPR023997">
    <property type="entry name" value="TonB-dep_OMP_SusC/RagA_CS"/>
</dbReference>
<evidence type="ECO:0000256" key="7">
    <source>
        <dbReference type="PROSITE-ProRule" id="PRU01360"/>
    </source>
</evidence>
<dbReference type="SUPFAM" id="SSF49464">
    <property type="entry name" value="Carboxypeptidase regulatory domain-like"/>
    <property type="match status" value="1"/>
</dbReference>
<keyword evidence="6 7" id="KW-0998">Cell outer membrane</keyword>
<dbReference type="NCBIfam" id="TIGR04057">
    <property type="entry name" value="SusC_RagA_signa"/>
    <property type="match status" value="1"/>
</dbReference>
<dbReference type="Gene3D" id="2.40.170.20">
    <property type="entry name" value="TonB-dependent receptor, beta-barrel domain"/>
    <property type="match status" value="1"/>
</dbReference>
<feature type="chain" id="PRO_5030753935" evidence="8">
    <location>
        <begin position="33"/>
        <end position="1052"/>
    </location>
</feature>
<comment type="subcellular location">
    <subcellularLocation>
        <location evidence="1 7">Cell outer membrane</location>
        <topology evidence="1 7">Multi-pass membrane protein</topology>
    </subcellularLocation>
</comment>
<sequence>MKRHFFKCNRPEFSRWLLMALFVLVNTGWVFAQSGTTVTGAVIDEFGEPLPGANVIVKGTTNGTVTDLNGRYTVTITPEEKTTFVFSFIGYKTKEIVLGDKREINVQLNPDQEMLDEVVVIGYGSVKKGDVTSAVSQVKTDELPKASTASVGNMLSGRTPGLIVKSNSAAPGGALDFSIRGGSAPLIVIDGFPISPIEDQYTSESVKENGSKIGSIPTDNNFINLNPEDIESIDILKDASATSIYGSRAANGVVLITTKRGSSGKVDVKFSASMSVQKLYGLPEMMSGQEYMRERNKITRELWMNNNDVFPYGSREWNDSMNAEILYPYTDDEIAAFRGGTDWLDQATRIGTIHNEALNVKGGTDKTKYLFSVSNLSNRGVVRNNNFNRLTIRMNLDQQFNDWLKGSVNLSYSRNNMDNVFGESGRNGGAQFAGVMSSAMEYNPLIPIYDENGNYALNPDRPDRPNPVSMFDAKDKSQKENILATANLEITPLQGLLIKASVGTDIRINERNSYLPSTISIANQETKYAYMGKNRGESYLLSLMADYKKAIGQHSFGVMGAFEFEHIGKNGSTMISSGFPSDDFLWNNMGSGSRAHPDVTSYKNIDQRASYIARVNYGYDNRYLISANMRVDGSSNFASNKQWGTFFGVSAAWKIAEENFIKNNFEWLNDLKLRAGWGQVGDDGKLVGNHTYFTTYYYAFNGIPTAGLGLGTIANPNLSWETKNNFNIGLDWGILNSRLHGTFDYFLSRTKNKIGKRKLPINQEITEIDYNLSQVDGSHGFEVGISSVNIHNKKFKWNTDFVLSYYRNYFVERDANYVLGINETQRMDVNDMWEYVVEGMIPAGNRNAGALKIKDLDGYLRDENGNIKMVNGKPAYLGAPDGKIDEADMVYKGNSTPIPFSLNNSFEFGNFDFNIYFYGMANNWQKNRTYTLFAGALQNVAEKGENTLKELGDRWAYDNMGSKKPSIFVNAESTAEQRNGYYLEKAWFLRCDNVSLGYTFKPKKKCFSSLRVYASARNLFVISPYSGADPETDSQAAYPNARTYTLGIDLTF</sequence>
<dbReference type="InterPro" id="IPR023996">
    <property type="entry name" value="TonB-dep_OMP_SusC/RagA"/>
</dbReference>
<dbReference type="AlphaFoldDB" id="A0A7X9SBM2"/>
<keyword evidence="2 7" id="KW-0813">Transport</keyword>
<evidence type="ECO:0000256" key="6">
    <source>
        <dbReference type="ARBA" id="ARBA00023237"/>
    </source>
</evidence>
<dbReference type="NCBIfam" id="TIGR04056">
    <property type="entry name" value="OMP_RagA_SusC"/>
    <property type="match status" value="1"/>
</dbReference>
<organism evidence="10 11">
    <name type="scientific">Bacteroides eggerthii</name>
    <dbReference type="NCBI Taxonomy" id="28111"/>
    <lineage>
        <taxon>Bacteria</taxon>
        <taxon>Pseudomonadati</taxon>
        <taxon>Bacteroidota</taxon>
        <taxon>Bacteroidia</taxon>
        <taxon>Bacteroidales</taxon>
        <taxon>Bacteroidaceae</taxon>
        <taxon>Bacteroides</taxon>
    </lineage>
</organism>
<protein>
    <submittedName>
        <fullName evidence="10">TonB-dependent receptor</fullName>
    </submittedName>
</protein>
<evidence type="ECO:0000256" key="5">
    <source>
        <dbReference type="ARBA" id="ARBA00023136"/>
    </source>
</evidence>
<comment type="caution">
    <text evidence="10">The sequence shown here is derived from an EMBL/GenBank/DDBJ whole genome shotgun (WGS) entry which is preliminary data.</text>
</comment>
<keyword evidence="10" id="KW-0675">Receptor</keyword>
<keyword evidence="4 7" id="KW-0812">Transmembrane</keyword>
<dbReference type="RefSeq" id="WP_168947563.1">
    <property type="nucleotide sequence ID" value="NZ_JABAGL010000009.1"/>
</dbReference>
<dbReference type="Pfam" id="PF07715">
    <property type="entry name" value="Plug"/>
    <property type="match status" value="1"/>
</dbReference>
<proteinExistence type="inferred from homology"/>
<evidence type="ECO:0000256" key="8">
    <source>
        <dbReference type="SAM" id="SignalP"/>
    </source>
</evidence>
<comment type="similarity">
    <text evidence="7">Belongs to the TonB-dependent receptor family.</text>
</comment>
<dbReference type="InterPro" id="IPR037066">
    <property type="entry name" value="Plug_dom_sf"/>
</dbReference>
<dbReference type="Pfam" id="PF13715">
    <property type="entry name" value="CarbopepD_reg_2"/>
    <property type="match status" value="1"/>
</dbReference>
<dbReference type="Gene3D" id="2.60.40.1120">
    <property type="entry name" value="Carboxypeptidase-like, regulatory domain"/>
    <property type="match status" value="1"/>
</dbReference>
<dbReference type="InterPro" id="IPR008969">
    <property type="entry name" value="CarboxyPept-like_regulatory"/>
</dbReference>
<dbReference type="FunFam" id="2.60.40.1120:FF:000003">
    <property type="entry name" value="Outer membrane protein Omp121"/>
    <property type="match status" value="1"/>
</dbReference>
<accession>A0A7X9SBM2</accession>
<dbReference type="SUPFAM" id="SSF56935">
    <property type="entry name" value="Porins"/>
    <property type="match status" value="1"/>
</dbReference>
<evidence type="ECO:0000256" key="4">
    <source>
        <dbReference type="ARBA" id="ARBA00022692"/>
    </source>
</evidence>
<evidence type="ECO:0000259" key="9">
    <source>
        <dbReference type="Pfam" id="PF07715"/>
    </source>
</evidence>
<evidence type="ECO:0000256" key="3">
    <source>
        <dbReference type="ARBA" id="ARBA00022452"/>
    </source>
</evidence>
<evidence type="ECO:0000256" key="1">
    <source>
        <dbReference type="ARBA" id="ARBA00004571"/>
    </source>
</evidence>
<evidence type="ECO:0000313" key="10">
    <source>
        <dbReference type="EMBL" id="NME86038.1"/>
    </source>
</evidence>
<keyword evidence="8" id="KW-0732">Signal</keyword>
<feature type="signal peptide" evidence="8">
    <location>
        <begin position="1"/>
        <end position="32"/>
    </location>
</feature>
<evidence type="ECO:0000256" key="2">
    <source>
        <dbReference type="ARBA" id="ARBA00022448"/>
    </source>
</evidence>
<evidence type="ECO:0000313" key="11">
    <source>
        <dbReference type="Proteomes" id="UP000520291"/>
    </source>
</evidence>
<dbReference type="InterPro" id="IPR036942">
    <property type="entry name" value="Beta-barrel_TonB_sf"/>
</dbReference>
<dbReference type="GO" id="GO:0009279">
    <property type="term" value="C:cell outer membrane"/>
    <property type="evidence" value="ECO:0007669"/>
    <property type="project" value="UniProtKB-SubCell"/>
</dbReference>
<dbReference type="PROSITE" id="PS52016">
    <property type="entry name" value="TONB_DEPENDENT_REC_3"/>
    <property type="match status" value="1"/>
</dbReference>
<dbReference type="EMBL" id="JABAGL010000009">
    <property type="protein sequence ID" value="NME86038.1"/>
    <property type="molecule type" value="Genomic_DNA"/>
</dbReference>
<dbReference type="InterPro" id="IPR012910">
    <property type="entry name" value="Plug_dom"/>
</dbReference>
<reference evidence="10 11" key="1">
    <citation type="submission" date="2020-04" db="EMBL/GenBank/DDBJ databases">
        <authorList>
            <person name="Hitch T.C.A."/>
            <person name="Wylensek D."/>
            <person name="Clavel T."/>
        </authorList>
    </citation>
    <scope>NUCLEOTIDE SEQUENCE [LARGE SCALE GENOMIC DNA]</scope>
    <source>
        <strain evidence="10 11">WCA3-601-WT-5E</strain>
    </source>
</reference>
<dbReference type="Gene3D" id="2.170.130.10">
    <property type="entry name" value="TonB-dependent receptor, plug domain"/>
    <property type="match status" value="1"/>
</dbReference>
<name>A0A7X9SBM2_9BACE</name>
<dbReference type="InterPro" id="IPR039426">
    <property type="entry name" value="TonB-dep_rcpt-like"/>
</dbReference>
<keyword evidence="3 7" id="KW-1134">Transmembrane beta strand</keyword>
<dbReference type="Proteomes" id="UP000520291">
    <property type="component" value="Unassembled WGS sequence"/>
</dbReference>
<keyword evidence="5 7" id="KW-0472">Membrane</keyword>
<gene>
    <name evidence="10" type="ORF">HF841_08380</name>
</gene>